<accession>A0A5N5T4P1</accession>
<organism evidence="2 3">
    <name type="scientific">Armadillidium nasatum</name>
    <dbReference type="NCBI Taxonomy" id="96803"/>
    <lineage>
        <taxon>Eukaryota</taxon>
        <taxon>Metazoa</taxon>
        <taxon>Ecdysozoa</taxon>
        <taxon>Arthropoda</taxon>
        <taxon>Crustacea</taxon>
        <taxon>Multicrustacea</taxon>
        <taxon>Malacostraca</taxon>
        <taxon>Eumalacostraca</taxon>
        <taxon>Peracarida</taxon>
        <taxon>Isopoda</taxon>
        <taxon>Oniscidea</taxon>
        <taxon>Crinocheta</taxon>
        <taxon>Armadillidiidae</taxon>
        <taxon>Armadillidium</taxon>
    </lineage>
</organism>
<name>A0A5N5T4P1_9CRUS</name>
<protein>
    <submittedName>
        <fullName evidence="2">Uncharacterized protein</fullName>
    </submittedName>
</protein>
<reference evidence="2 3" key="1">
    <citation type="journal article" date="2019" name="PLoS Biol.">
        <title>Sex chromosomes control vertical transmission of feminizing Wolbachia symbionts in an isopod.</title>
        <authorList>
            <person name="Becking T."/>
            <person name="Chebbi M.A."/>
            <person name="Giraud I."/>
            <person name="Moumen B."/>
            <person name="Laverre T."/>
            <person name="Caubet Y."/>
            <person name="Peccoud J."/>
            <person name="Gilbert C."/>
            <person name="Cordaux R."/>
        </authorList>
    </citation>
    <scope>NUCLEOTIDE SEQUENCE [LARGE SCALE GENOMIC DNA]</scope>
    <source>
        <strain evidence="2">ANa2</strain>
        <tissue evidence="2">Whole body excluding digestive tract and cuticle</tissue>
    </source>
</reference>
<feature type="compositionally biased region" description="Polar residues" evidence="1">
    <location>
        <begin position="107"/>
        <end position="122"/>
    </location>
</feature>
<proteinExistence type="predicted"/>
<dbReference type="EMBL" id="SEYY01010553">
    <property type="protein sequence ID" value="KAB7501456.1"/>
    <property type="molecule type" value="Genomic_DNA"/>
</dbReference>
<dbReference type="AlphaFoldDB" id="A0A5N5T4P1"/>
<comment type="caution">
    <text evidence="2">The sequence shown here is derived from an EMBL/GenBank/DDBJ whole genome shotgun (WGS) entry which is preliminary data.</text>
</comment>
<dbReference type="Proteomes" id="UP000326759">
    <property type="component" value="Unassembled WGS sequence"/>
</dbReference>
<keyword evidence="3" id="KW-1185">Reference proteome</keyword>
<evidence type="ECO:0000313" key="2">
    <source>
        <dbReference type="EMBL" id="KAB7501456.1"/>
    </source>
</evidence>
<gene>
    <name evidence="2" type="ORF">Anas_13295</name>
</gene>
<evidence type="ECO:0000256" key="1">
    <source>
        <dbReference type="SAM" id="MobiDB-lite"/>
    </source>
</evidence>
<evidence type="ECO:0000313" key="3">
    <source>
        <dbReference type="Proteomes" id="UP000326759"/>
    </source>
</evidence>
<sequence>MERLNSLSLDTNKIKGAKLGSNEITRCIGNYFLKGGYKEFDMLASATAEASYLRALYYFSSYRRILQNPTTSNTSSDDEDLTLRGNYDESISHLRRPPRTTFGPLNAQESTENESTSPSIFHTSTTSTESSKLSNPSLTQLTLDEDGRIRPYTPSERIKRIVWR</sequence>
<dbReference type="OrthoDB" id="6351937at2759"/>
<feature type="region of interest" description="Disordered" evidence="1">
    <location>
        <begin position="68"/>
        <end position="138"/>
    </location>
</feature>